<comment type="caution">
    <text evidence="2">The sequence shown here is derived from an EMBL/GenBank/DDBJ whole genome shotgun (WGS) entry which is preliminary data.</text>
</comment>
<feature type="compositionally biased region" description="Low complexity" evidence="1">
    <location>
        <begin position="614"/>
        <end position="634"/>
    </location>
</feature>
<sequence>MLGNQTLTWPSVYISFQTAYATNDCGHTVGQTFPGALLPVDPSSLYSMQGDFDYFVATSSGQLSTFYPSARFNFDDVTGLVPVSVYIAQPSCIAYGCFTVYPDYAPVLVLPQQVRDFDPAWKSCALDWRGAWDPPVALTPQAVVASVTMPGIVVTTSAAAPQSGISAPAQQTQGVGVPSSSAAVTDSGAVSSLSSQPTVSATASPSDSSAAVLSLAPALPGMLQSVAAADPVAFTATLTSPSAAVVSPLSTAALSNFGSAASTGDSTSETEPSAPTIQPSPTNAYQVFSQAHQSAASLAASPADPEKSAATASSRYTIPVTTSDDPGSIDPPSTPTDVMTLVDPTATAPEGETVSLGATVYPTQPDSAPSSDQQDPAAVVSPPSGPSNPAVAVFTLASETFTAIPIPPANGNGQTGLAISVASQTIAVNSDSTVLSGHTISAATNGVVVDGTLLPFSTPTPLNNPPASEATLALTLDGTSAITASLLPQSAVQIGTQTLRPGSSAVVIAGHTISAVSSGIAEDGSTTLLFPLVPTQLPGHTAVVPIDPANPSTARASSTGTPTGLWSILASRSLTPNGPALVLSGHTFTAASNGILEDGTLLDYTPIPTKSNASSTTLTSIPTRTTSADASGTDTTTTAESTAFFLPAIAFGSSIAPISDGTSKAESSATPLLTAVFAPTGTVEGSTTSSTSVSAAAAVGSRVGSFSMATEWLVCVSVCSLWWLW</sequence>
<dbReference type="OrthoDB" id="3944128at2759"/>
<dbReference type="EMBL" id="NAJP01000097">
    <property type="protein sequence ID" value="TKA31230.1"/>
    <property type="molecule type" value="Genomic_DNA"/>
</dbReference>
<gene>
    <name evidence="2" type="ORF">B0A54_15285</name>
</gene>
<feature type="compositionally biased region" description="Polar residues" evidence="1">
    <location>
        <begin position="361"/>
        <end position="374"/>
    </location>
</feature>
<accession>A0A4U0U7K8</accession>
<feature type="compositionally biased region" description="Low complexity" evidence="1">
    <location>
        <begin position="376"/>
        <end position="386"/>
    </location>
</feature>
<dbReference type="AlphaFoldDB" id="A0A4U0U7K8"/>
<name>A0A4U0U7K8_9PEZI</name>
<proteinExistence type="predicted"/>
<protein>
    <submittedName>
        <fullName evidence="2">Uncharacterized protein</fullName>
    </submittedName>
</protein>
<dbReference type="Proteomes" id="UP000310066">
    <property type="component" value="Unassembled WGS sequence"/>
</dbReference>
<reference evidence="2 3" key="1">
    <citation type="submission" date="2017-03" db="EMBL/GenBank/DDBJ databases">
        <title>Genomes of endolithic fungi from Antarctica.</title>
        <authorList>
            <person name="Coleine C."/>
            <person name="Masonjones S."/>
            <person name="Stajich J.E."/>
        </authorList>
    </citation>
    <scope>NUCLEOTIDE SEQUENCE [LARGE SCALE GENOMIC DNA]</scope>
    <source>
        <strain evidence="2 3">CCFEE 5311</strain>
    </source>
</reference>
<feature type="region of interest" description="Disordered" evidence="1">
    <location>
        <begin position="258"/>
        <end position="281"/>
    </location>
</feature>
<dbReference type="STRING" id="329885.A0A4U0U7K8"/>
<evidence type="ECO:0000256" key="1">
    <source>
        <dbReference type="SAM" id="MobiDB-lite"/>
    </source>
</evidence>
<evidence type="ECO:0000313" key="2">
    <source>
        <dbReference type="EMBL" id="TKA31230.1"/>
    </source>
</evidence>
<evidence type="ECO:0000313" key="3">
    <source>
        <dbReference type="Proteomes" id="UP000310066"/>
    </source>
</evidence>
<feature type="region of interest" description="Disordered" evidence="1">
    <location>
        <begin position="358"/>
        <end position="386"/>
    </location>
</feature>
<organism evidence="2 3">
    <name type="scientific">Friedmanniomyces endolithicus</name>
    <dbReference type="NCBI Taxonomy" id="329885"/>
    <lineage>
        <taxon>Eukaryota</taxon>
        <taxon>Fungi</taxon>
        <taxon>Dikarya</taxon>
        <taxon>Ascomycota</taxon>
        <taxon>Pezizomycotina</taxon>
        <taxon>Dothideomycetes</taxon>
        <taxon>Dothideomycetidae</taxon>
        <taxon>Mycosphaerellales</taxon>
        <taxon>Teratosphaeriaceae</taxon>
        <taxon>Friedmanniomyces</taxon>
    </lineage>
</organism>
<feature type="compositionally biased region" description="Polar residues" evidence="1">
    <location>
        <begin position="310"/>
        <end position="325"/>
    </location>
</feature>
<feature type="region of interest" description="Disordered" evidence="1">
    <location>
        <begin position="296"/>
        <end position="341"/>
    </location>
</feature>
<feature type="region of interest" description="Disordered" evidence="1">
    <location>
        <begin position="613"/>
        <end position="634"/>
    </location>
</feature>